<reference evidence="2" key="1">
    <citation type="submission" date="2020-05" db="UniProtKB">
        <authorList>
            <consortium name="EnsemblMetazoa"/>
        </authorList>
    </citation>
    <scope>IDENTIFICATION</scope>
    <source>
        <strain evidence="2">TTRI</strain>
    </source>
</reference>
<proteinExistence type="predicted"/>
<protein>
    <submittedName>
        <fullName evidence="2">Uncharacterized protein</fullName>
    </submittedName>
</protein>
<feature type="transmembrane region" description="Helical" evidence="1">
    <location>
        <begin position="83"/>
        <end position="101"/>
    </location>
</feature>
<sequence>MQSEEEEEEEDEEAIAIMQKNLFDRVTYLGHWYPIFGTMILFQMLHVENPIYHFHRHFAQTRSRHIGNGENDDTVDDDYDNRIYYLLCGFGNLSGQAFVVIPSNK</sequence>
<evidence type="ECO:0000256" key="1">
    <source>
        <dbReference type="SAM" id="Phobius"/>
    </source>
</evidence>
<dbReference type="AlphaFoldDB" id="A0A1A9UZS4"/>
<keyword evidence="1" id="KW-0812">Transmembrane</keyword>
<dbReference type="VEuPathDB" id="VectorBase:GAUT021130"/>
<feature type="transmembrane region" description="Helical" evidence="1">
    <location>
        <begin position="26"/>
        <end position="45"/>
    </location>
</feature>
<keyword evidence="3" id="KW-1185">Reference proteome</keyword>
<dbReference type="EnsemblMetazoa" id="GAUT021130-RA">
    <property type="protein sequence ID" value="GAUT021130-PA"/>
    <property type="gene ID" value="GAUT021130"/>
</dbReference>
<organism evidence="2 3">
    <name type="scientific">Glossina austeni</name>
    <name type="common">Savannah tsetse fly</name>
    <dbReference type="NCBI Taxonomy" id="7395"/>
    <lineage>
        <taxon>Eukaryota</taxon>
        <taxon>Metazoa</taxon>
        <taxon>Ecdysozoa</taxon>
        <taxon>Arthropoda</taxon>
        <taxon>Hexapoda</taxon>
        <taxon>Insecta</taxon>
        <taxon>Pterygota</taxon>
        <taxon>Neoptera</taxon>
        <taxon>Endopterygota</taxon>
        <taxon>Diptera</taxon>
        <taxon>Brachycera</taxon>
        <taxon>Muscomorpha</taxon>
        <taxon>Hippoboscoidea</taxon>
        <taxon>Glossinidae</taxon>
        <taxon>Glossina</taxon>
    </lineage>
</organism>
<keyword evidence="1" id="KW-1133">Transmembrane helix</keyword>
<evidence type="ECO:0000313" key="3">
    <source>
        <dbReference type="Proteomes" id="UP000078200"/>
    </source>
</evidence>
<keyword evidence="1" id="KW-0472">Membrane</keyword>
<name>A0A1A9UZS4_GLOAU</name>
<accession>A0A1A9UZS4</accession>
<dbReference type="Proteomes" id="UP000078200">
    <property type="component" value="Unassembled WGS sequence"/>
</dbReference>
<evidence type="ECO:0000313" key="2">
    <source>
        <dbReference type="EnsemblMetazoa" id="GAUT021130-PA"/>
    </source>
</evidence>